<dbReference type="EMBL" id="FXWH01000001">
    <property type="protein sequence ID" value="SMQ61166.1"/>
    <property type="molecule type" value="Genomic_DNA"/>
</dbReference>
<gene>
    <name evidence="4" type="ORF">SAMN06297229_0524</name>
</gene>
<keyword evidence="1" id="KW-0902">Two-component regulatory system</keyword>
<dbReference type="Pfam" id="PF01627">
    <property type="entry name" value="Hpt"/>
    <property type="match status" value="1"/>
</dbReference>
<evidence type="ECO:0000256" key="1">
    <source>
        <dbReference type="ARBA" id="ARBA00023012"/>
    </source>
</evidence>
<sequence length="120" mass="13322">MTTGNSIALDEVLLGQYADALGLDGLQHTVNIFIQIMPSYMEELTEAADNKDTAAVRSQAHKMKSACRSVGLAGLARKLEYLEKESWQPSDLPALLKDFDSAYEKATPVLQEWLQNYNQS</sequence>
<evidence type="ECO:0000313" key="4">
    <source>
        <dbReference type="EMBL" id="SMQ61166.1"/>
    </source>
</evidence>
<accession>A0A1Y6EFD1</accession>
<reference evidence="5" key="1">
    <citation type="submission" date="2017-04" db="EMBL/GenBank/DDBJ databases">
        <authorList>
            <person name="Varghese N."/>
            <person name="Submissions S."/>
        </authorList>
    </citation>
    <scope>NUCLEOTIDE SEQUENCE [LARGE SCALE GENOMIC DNA]</scope>
</reference>
<dbReference type="RefSeq" id="WP_086433697.1">
    <property type="nucleotide sequence ID" value="NZ_FXWH01000001.1"/>
</dbReference>
<dbReference type="InterPro" id="IPR008207">
    <property type="entry name" value="Sig_transdc_His_kin_Hpt_dom"/>
</dbReference>
<feature type="modified residue" description="Phosphohistidine" evidence="2">
    <location>
        <position position="61"/>
    </location>
</feature>
<dbReference type="InterPro" id="IPR036641">
    <property type="entry name" value="HPT_dom_sf"/>
</dbReference>
<proteinExistence type="predicted"/>
<dbReference type="GO" id="GO:0000160">
    <property type="term" value="P:phosphorelay signal transduction system"/>
    <property type="evidence" value="ECO:0007669"/>
    <property type="project" value="UniProtKB-KW"/>
</dbReference>
<keyword evidence="5" id="KW-1185">Reference proteome</keyword>
<dbReference type="OrthoDB" id="7065606at2"/>
<organism evidence="4 5">
    <name type="scientific">Pseudidiomarina planktonica</name>
    <dbReference type="NCBI Taxonomy" id="1323738"/>
    <lineage>
        <taxon>Bacteria</taxon>
        <taxon>Pseudomonadati</taxon>
        <taxon>Pseudomonadota</taxon>
        <taxon>Gammaproteobacteria</taxon>
        <taxon>Alteromonadales</taxon>
        <taxon>Idiomarinaceae</taxon>
        <taxon>Pseudidiomarina</taxon>
    </lineage>
</organism>
<keyword evidence="2" id="KW-0597">Phosphoprotein</keyword>
<protein>
    <submittedName>
        <fullName evidence="4">Hpt domain-containing protein</fullName>
    </submittedName>
</protein>
<dbReference type="PROSITE" id="PS50894">
    <property type="entry name" value="HPT"/>
    <property type="match status" value="1"/>
</dbReference>
<dbReference type="GO" id="GO:0004672">
    <property type="term" value="F:protein kinase activity"/>
    <property type="evidence" value="ECO:0007669"/>
    <property type="project" value="UniProtKB-ARBA"/>
</dbReference>
<dbReference type="AlphaFoldDB" id="A0A1Y6EFD1"/>
<feature type="domain" description="HPt" evidence="3">
    <location>
        <begin position="22"/>
        <end position="113"/>
    </location>
</feature>
<dbReference type="Proteomes" id="UP000194450">
    <property type="component" value="Unassembled WGS sequence"/>
</dbReference>
<dbReference type="SUPFAM" id="SSF47226">
    <property type="entry name" value="Histidine-containing phosphotransfer domain, HPT domain"/>
    <property type="match status" value="1"/>
</dbReference>
<evidence type="ECO:0000259" key="3">
    <source>
        <dbReference type="PROSITE" id="PS50894"/>
    </source>
</evidence>
<dbReference type="Gene3D" id="1.20.120.160">
    <property type="entry name" value="HPT domain"/>
    <property type="match status" value="1"/>
</dbReference>
<evidence type="ECO:0000313" key="5">
    <source>
        <dbReference type="Proteomes" id="UP000194450"/>
    </source>
</evidence>
<evidence type="ECO:0000256" key="2">
    <source>
        <dbReference type="PROSITE-ProRule" id="PRU00110"/>
    </source>
</evidence>
<name>A0A1Y6EFD1_9GAMM</name>